<keyword evidence="1" id="KW-0472">Membrane</keyword>
<feature type="transmembrane region" description="Helical" evidence="1">
    <location>
        <begin position="6"/>
        <end position="25"/>
    </location>
</feature>
<keyword evidence="1" id="KW-0812">Transmembrane</keyword>
<evidence type="ECO:0000313" key="2">
    <source>
        <dbReference type="EMBL" id="RNA24565.1"/>
    </source>
</evidence>
<organism evidence="2 3">
    <name type="scientific">Brachionus plicatilis</name>
    <name type="common">Marine rotifer</name>
    <name type="synonym">Brachionus muelleri</name>
    <dbReference type="NCBI Taxonomy" id="10195"/>
    <lineage>
        <taxon>Eukaryota</taxon>
        <taxon>Metazoa</taxon>
        <taxon>Spiralia</taxon>
        <taxon>Gnathifera</taxon>
        <taxon>Rotifera</taxon>
        <taxon>Eurotatoria</taxon>
        <taxon>Monogononta</taxon>
        <taxon>Pseudotrocha</taxon>
        <taxon>Ploima</taxon>
        <taxon>Brachionidae</taxon>
        <taxon>Brachionus</taxon>
    </lineage>
</organism>
<sequence>MPDSTIFFLEFYINLNCILYQLYVMQIMEIMRVGKIKFHINYNLVIFKQKLKWRAKSKISKLSNENIHHRPPKKRSVIISQKLDWKAESKIFSEKLNWNKESKIKALSELDLSQLNTHRSSQLLVFHELPKWNELVDSKVKSFENFRYKPSESRREIRRMNMFQILEKELLISLDKQKEI</sequence>
<dbReference type="EMBL" id="REGN01003097">
    <property type="protein sequence ID" value="RNA24565.1"/>
    <property type="molecule type" value="Genomic_DNA"/>
</dbReference>
<accession>A0A3M7RMK9</accession>
<name>A0A3M7RMK9_BRAPC</name>
<evidence type="ECO:0000313" key="3">
    <source>
        <dbReference type="Proteomes" id="UP000276133"/>
    </source>
</evidence>
<protein>
    <submittedName>
        <fullName evidence="2">Uncharacterized protein</fullName>
    </submittedName>
</protein>
<evidence type="ECO:0000256" key="1">
    <source>
        <dbReference type="SAM" id="Phobius"/>
    </source>
</evidence>
<keyword evidence="1" id="KW-1133">Transmembrane helix</keyword>
<comment type="caution">
    <text evidence="2">The sequence shown here is derived from an EMBL/GenBank/DDBJ whole genome shotgun (WGS) entry which is preliminary data.</text>
</comment>
<dbReference type="Proteomes" id="UP000276133">
    <property type="component" value="Unassembled WGS sequence"/>
</dbReference>
<dbReference type="AlphaFoldDB" id="A0A3M7RMK9"/>
<keyword evidence="3" id="KW-1185">Reference proteome</keyword>
<reference evidence="2 3" key="1">
    <citation type="journal article" date="2018" name="Sci. Rep.">
        <title>Genomic signatures of local adaptation to the degree of environmental predictability in rotifers.</title>
        <authorList>
            <person name="Franch-Gras L."/>
            <person name="Hahn C."/>
            <person name="Garcia-Roger E.M."/>
            <person name="Carmona M.J."/>
            <person name="Serra M."/>
            <person name="Gomez A."/>
        </authorList>
    </citation>
    <scope>NUCLEOTIDE SEQUENCE [LARGE SCALE GENOMIC DNA]</scope>
    <source>
        <strain evidence="2">HYR1</strain>
    </source>
</reference>
<proteinExistence type="predicted"/>
<gene>
    <name evidence="2" type="ORF">BpHYR1_030138</name>
</gene>